<reference evidence="8" key="1">
    <citation type="submission" date="2023-01" db="EMBL/GenBank/DDBJ databases">
        <title>Metagenome sequencing of chrysophaentin producing Chrysophaeum taylorii.</title>
        <authorList>
            <person name="Davison J."/>
            <person name="Bewley C."/>
        </authorList>
    </citation>
    <scope>NUCLEOTIDE SEQUENCE</scope>
    <source>
        <strain evidence="8">NIES-1699</strain>
    </source>
</reference>
<keyword evidence="6" id="KW-0460">Magnesium</keyword>
<dbReference type="Proteomes" id="UP001230188">
    <property type="component" value="Unassembled WGS sequence"/>
</dbReference>
<comment type="similarity">
    <text evidence="1 6">Belongs to the AAA ATPase family.</text>
</comment>
<evidence type="ECO:0000259" key="7">
    <source>
        <dbReference type="SMART" id="SM00382"/>
    </source>
</evidence>
<dbReference type="FunFam" id="3.40.50.300:FF:000187">
    <property type="entry name" value="Vesicular-fusion ATPase SEC18"/>
    <property type="match status" value="1"/>
</dbReference>
<dbReference type="GO" id="GO:0043001">
    <property type="term" value="P:Golgi to plasma membrane protein transport"/>
    <property type="evidence" value="ECO:0007669"/>
    <property type="project" value="TreeGrafter"/>
</dbReference>
<keyword evidence="5 6" id="KW-0653">Protein transport</keyword>
<dbReference type="SUPFAM" id="SSF50692">
    <property type="entry name" value="ADC-like"/>
    <property type="match status" value="1"/>
</dbReference>
<evidence type="ECO:0000256" key="3">
    <source>
        <dbReference type="ARBA" id="ARBA00022741"/>
    </source>
</evidence>
<keyword evidence="4 6" id="KW-0067">ATP-binding</keyword>
<dbReference type="GO" id="GO:0005524">
    <property type="term" value="F:ATP binding"/>
    <property type="evidence" value="ECO:0007669"/>
    <property type="project" value="UniProtKB-UniRule"/>
</dbReference>
<name>A0AAD7XNV7_9STRA</name>
<sequence length="736" mass="81041">MLEVDNSPSKQAAYTNKVYMHPSDFKAYKARSPDQGLGDGDKVLVYVRARMMWVFTASPDAKLEVGSLGVSTLQRRTALLELGDRVEVEPFLPTPSMAVESLKLSVSSMQQHKSVELDAQALGEYFKKEYLMQVFAVGQKLAIAFRRTALEATVEAVDFGQVEPGRRSTSRFGQVIGPSRIAFQSQNGVKLTNNPDAPRVNLFNSDFDFGKLGIGGLQSEFNTIFRRAFASRIYPAHIIQQLGITHVRGMLLHGPPGCGKTLIARQIGKVLNAREPKIVNGPEILDKYVGASEEKIRELFADAEVEQKSKGDESMLHIIIFDEMDAIMKSRGSSRDGTGVQDSIVNQLLAKIDGVDSLNNILIIGMTNRKDMIDEAILRPGRLELHVEIGLPDEAGRLQILEIKTASMRESNRIRAVDLPKLAKETKNYSGAELEGLVKAAASYALRRCVDVTKMKLDESQLAVGPEDFDLALSEVQPAFGVNVESLEQLYQNGIVEYGRTFVDISESLDRLVAQVKSSEKTPLMTVLLEGPPASGKTALAASKAVTSRYPFIRLLAADKTIGYGEASKCTHIHNFFMDSYKSPLSLLVVDDIERLVEYSPIGPRFSNAVLQTLLVLLKKPPVPKNHRLLVICTTSLTRQTLRNLELFDVFNVLLHVPKLSSPTEFAAVLANQIDNPQIVDTLANNITSPIGVKHLLMVTEMAKQSSSEDDDADASPHSLDVNQFLFCLNTVIDDA</sequence>
<dbReference type="AlphaFoldDB" id="A0AAD7XNV7"/>
<comment type="function">
    <text evidence="6">Required for vesicle-mediated transport. Catalyzes the fusion of transport vesicles within the Golgi cisternae. Is also required for transport from the endoplasmic reticulum to the Golgi stack. Seems to function as a fusion protein required for the delivery of cargo proteins to all compartments of the Golgi stack independent of vesicle origin.</text>
</comment>
<keyword evidence="3 6" id="KW-0547">Nucleotide-binding</keyword>
<comment type="catalytic activity">
    <reaction evidence="6">
        <text>ATP + H2O = ADP + phosphate + H(+)</text>
        <dbReference type="Rhea" id="RHEA:13065"/>
        <dbReference type="ChEBI" id="CHEBI:15377"/>
        <dbReference type="ChEBI" id="CHEBI:15378"/>
        <dbReference type="ChEBI" id="CHEBI:30616"/>
        <dbReference type="ChEBI" id="CHEBI:43474"/>
        <dbReference type="ChEBI" id="CHEBI:456216"/>
        <dbReference type="EC" id="3.6.4.6"/>
    </reaction>
</comment>
<dbReference type="FunFam" id="3.40.50.300:FF:000166">
    <property type="entry name" value="vesicle-fusing ATPase isoform X1"/>
    <property type="match status" value="1"/>
</dbReference>
<organism evidence="8 9">
    <name type="scientific">Chrysophaeum taylorii</name>
    <dbReference type="NCBI Taxonomy" id="2483200"/>
    <lineage>
        <taxon>Eukaryota</taxon>
        <taxon>Sar</taxon>
        <taxon>Stramenopiles</taxon>
        <taxon>Ochrophyta</taxon>
        <taxon>Pelagophyceae</taxon>
        <taxon>Pelagomonadales</taxon>
        <taxon>Pelagomonadaceae</taxon>
        <taxon>Chrysophaeum</taxon>
    </lineage>
</organism>
<dbReference type="SUPFAM" id="SSF52540">
    <property type="entry name" value="P-loop containing nucleoside triphosphate hydrolases"/>
    <property type="match status" value="2"/>
</dbReference>
<dbReference type="InterPro" id="IPR041569">
    <property type="entry name" value="AAA_lid_3"/>
</dbReference>
<dbReference type="Pfam" id="PF17862">
    <property type="entry name" value="AAA_lid_3"/>
    <property type="match status" value="1"/>
</dbReference>
<comment type="subcellular location">
    <subcellularLocation>
        <location evidence="6">Cytoplasm</location>
    </subcellularLocation>
</comment>
<dbReference type="InterPro" id="IPR009010">
    <property type="entry name" value="Asp_de-COase-like_dom_sf"/>
</dbReference>
<proteinExistence type="inferred from homology"/>
<dbReference type="GO" id="GO:0005795">
    <property type="term" value="C:Golgi stack"/>
    <property type="evidence" value="ECO:0007669"/>
    <property type="project" value="TreeGrafter"/>
</dbReference>
<evidence type="ECO:0000313" key="9">
    <source>
        <dbReference type="Proteomes" id="UP001230188"/>
    </source>
</evidence>
<keyword evidence="6" id="KW-0931">ER-Golgi transport</keyword>
<dbReference type="SMART" id="SM00382">
    <property type="entry name" value="AAA"/>
    <property type="match status" value="2"/>
</dbReference>
<comment type="caution">
    <text evidence="8">The sequence shown here is derived from an EMBL/GenBank/DDBJ whole genome shotgun (WGS) entry which is preliminary data.</text>
</comment>
<keyword evidence="6" id="KW-0378">Hydrolase</keyword>
<dbReference type="GO" id="GO:0016887">
    <property type="term" value="F:ATP hydrolysis activity"/>
    <property type="evidence" value="ECO:0007669"/>
    <property type="project" value="InterPro"/>
</dbReference>
<evidence type="ECO:0000256" key="5">
    <source>
        <dbReference type="ARBA" id="ARBA00022927"/>
    </source>
</evidence>
<dbReference type="EMBL" id="JAQMWT010000232">
    <property type="protein sequence ID" value="KAJ8607120.1"/>
    <property type="molecule type" value="Genomic_DNA"/>
</dbReference>
<dbReference type="InterPro" id="IPR039812">
    <property type="entry name" value="Vesicle-fus_ATPase"/>
</dbReference>
<dbReference type="SUPFAM" id="SSF54585">
    <property type="entry name" value="Cdc48 domain 2-like"/>
    <property type="match status" value="1"/>
</dbReference>
<evidence type="ECO:0000313" key="8">
    <source>
        <dbReference type="EMBL" id="KAJ8607120.1"/>
    </source>
</evidence>
<evidence type="ECO:0000256" key="1">
    <source>
        <dbReference type="ARBA" id="ARBA00006914"/>
    </source>
</evidence>
<evidence type="ECO:0000256" key="2">
    <source>
        <dbReference type="ARBA" id="ARBA00022448"/>
    </source>
</evidence>
<dbReference type="EC" id="3.6.4.6" evidence="6"/>
<comment type="cofactor">
    <cofactor evidence="6">
        <name>Mg(2+)</name>
        <dbReference type="ChEBI" id="CHEBI:18420"/>
    </cofactor>
    <text evidence="6">Binds 1 Mg(2+) ion per subunit.</text>
</comment>
<feature type="domain" description="AAA+ ATPase" evidence="7">
    <location>
        <begin position="523"/>
        <end position="661"/>
    </location>
</feature>
<dbReference type="Gene3D" id="1.10.8.60">
    <property type="match status" value="1"/>
</dbReference>
<dbReference type="GO" id="GO:0046872">
    <property type="term" value="F:metal ion binding"/>
    <property type="evidence" value="ECO:0007669"/>
    <property type="project" value="UniProtKB-UniRule"/>
</dbReference>
<keyword evidence="6" id="KW-0963">Cytoplasm</keyword>
<gene>
    <name evidence="8" type="ORF">CTAYLR_009154</name>
</gene>
<dbReference type="Gene3D" id="2.40.40.20">
    <property type="match status" value="1"/>
</dbReference>
<dbReference type="GO" id="GO:0035494">
    <property type="term" value="P:SNARE complex disassembly"/>
    <property type="evidence" value="ECO:0007669"/>
    <property type="project" value="InterPro"/>
</dbReference>
<feature type="domain" description="AAA+ ATPase" evidence="7">
    <location>
        <begin position="246"/>
        <end position="393"/>
    </location>
</feature>
<dbReference type="PANTHER" id="PTHR23078">
    <property type="entry name" value="VESICULAR-FUSION PROTEIN NSF"/>
    <property type="match status" value="1"/>
</dbReference>
<dbReference type="InterPro" id="IPR027417">
    <property type="entry name" value="P-loop_NTPase"/>
</dbReference>
<dbReference type="Pfam" id="PF00004">
    <property type="entry name" value="AAA"/>
    <property type="match status" value="2"/>
</dbReference>
<dbReference type="InterPro" id="IPR003960">
    <property type="entry name" value="ATPase_AAA_CS"/>
</dbReference>
<evidence type="ECO:0000256" key="6">
    <source>
        <dbReference type="RuleBase" id="RU367045"/>
    </source>
</evidence>
<protein>
    <recommendedName>
        <fullName evidence="6">Vesicle-fusing ATPase</fullName>
        <ecNumber evidence="6">3.6.4.6</ecNumber>
    </recommendedName>
</protein>
<keyword evidence="6" id="KW-0479">Metal-binding</keyword>
<keyword evidence="2 6" id="KW-0813">Transport</keyword>
<evidence type="ECO:0000256" key="4">
    <source>
        <dbReference type="ARBA" id="ARBA00022840"/>
    </source>
</evidence>
<dbReference type="PANTHER" id="PTHR23078:SF3">
    <property type="entry name" value="VESICLE-FUSING ATPASE"/>
    <property type="match status" value="1"/>
</dbReference>
<keyword evidence="9" id="KW-1185">Reference proteome</keyword>
<dbReference type="InterPro" id="IPR003593">
    <property type="entry name" value="AAA+_ATPase"/>
</dbReference>
<dbReference type="Gene3D" id="3.10.330.10">
    <property type="match status" value="1"/>
</dbReference>
<dbReference type="CDD" id="cd00009">
    <property type="entry name" value="AAA"/>
    <property type="match status" value="1"/>
</dbReference>
<dbReference type="FunFam" id="1.10.8.60:FF:000115">
    <property type="entry name" value="N-ethylmaleimide-sensitive fusion protein, putative"/>
    <property type="match status" value="1"/>
</dbReference>
<dbReference type="GO" id="GO:0006891">
    <property type="term" value="P:intra-Golgi vesicle-mediated transport"/>
    <property type="evidence" value="ECO:0007669"/>
    <property type="project" value="TreeGrafter"/>
</dbReference>
<dbReference type="PROSITE" id="PS00674">
    <property type="entry name" value="AAA"/>
    <property type="match status" value="1"/>
</dbReference>
<dbReference type="Gene3D" id="3.40.50.300">
    <property type="entry name" value="P-loop containing nucleotide triphosphate hydrolases"/>
    <property type="match status" value="2"/>
</dbReference>
<accession>A0AAD7XNV7</accession>
<dbReference type="InterPro" id="IPR003959">
    <property type="entry name" value="ATPase_AAA_core"/>
</dbReference>
<dbReference type="InterPro" id="IPR029067">
    <property type="entry name" value="CDC48_domain_2-like_sf"/>
</dbReference>